<accession>X6LGG7</accession>
<keyword evidence="2" id="KW-1185">Reference proteome</keyword>
<reference evidence="1 2" key="1">
    <citation type="journal article" date="2013" name="Curr. Biol.">
        <title>The Genome of the Foraminiferan Reticulomyxa filosa.</title>
        <authorList>
            <person name="Glockner G."/>
            <person name="Hulsmann N."/>
            <person name="Schleicher M."/>
            <person name="Noegel A.A."/>
            <person name="Eichinger L."/>
            <person name="Gallinger C."/>
            <person name="Pawlowski J."/>
            <person name="Sierra R."/>
            <person name="Euteneuer U."/>
            <person name="Pillet L."/>
            <person name="Moustafa A."/>
            <person name="Platzer M."/>
            <person name="Groth M."/>
            <person name="Szafranski K."/>
            <person name="Schliwa M."/>
        </authorList>
    </citation>
    <scope>NUCLEOTIDE SEQUENCE [LARGE SCALE GENOMIC DNA]</scope>
</reference>
<organism evidence="1 2">
    <name type="scientific">Reticulomyxa filosa</name>
    <dbReference type="NCBI Taxonomy" id="46433"/>
    <lineage>
        <taxon>Eukaryota</taxon>
        <taxon>Sar</taxon>
        <taxon>Rhizaria</taxon>
        <taxon>Retaria</taxon>
        <taxon>Foraminifera</taxon>
        <taxon>Monothalamids</taxon>
        <taxon>Reticulomyxidae</taxon>
        <taxon>Reticulomyxa</taxon>
    </lineage>
</organism>
<name>X6LGG7_RETFI</name>
<evidence type="ECO:0000313" key="1">
    <source>
        <dbReference type="EMBL" id="ETN99814.1"/>
    </source>
</evidence>
<sequence length="153" mass="18181">GAYIDIREGAVNSLILRTPFENIMEFIVKHKKNTKEYLNAMEMCKWILKQRTMYSMERIEYAIDQNGVIKNIDEESYETLLEEGATFLLGVSQKQLKETLIKNKNSIKKKFDEGWYPTPFLIFRIFLLFEICVRLKREGRSFIGLPRHMTFEQ</sequence>
<proteinExistence type="predicted"/>
<feature type="non-terminal residue" evidence="1">
    <location>
        <position position="1"/>
    </location>
</feature>
<feature type="non-terminal residue" evidence="1">
    <location>
        <position position="153"/>
    </location>
</feature>
<protein>
    <submittedName>
        <fullName evidence="1">Uncharacterized protein</fullName>
    </submittedName>
</protein>
<dbReference type="Proteomes" id="UP000023152">
    <property type="component" value="Unassembled WGS sequence"/>
</dbReference>
<gene>
    <name evidence="1" type="ORF">RFI_37653</name>
</gene>
<dbReference type="AlphaFoldDB" id="X6LGG7"/>
<evidence type="ECO:0000313" key="2">
    <source>
        <dbReference type="Proteomes" id="UP000023152"/>
    </source>
</evidence>
<dbReference type="EMBL" id="ASPP01042826">
    <property type="protein sequence ID" value="ETN99814.1"/>
    <property type="molecule type" value="Genomic_DNA"/>
</dbReference>
<comment type="caution">
    <text evidence="1">The sequence shown here is derived from an EMBL/GenBank/DDBJ whole genome shotgun (WGS) entry which is preliminary data.</text>
</comment>